<dbReference type="AlphaFoldDB" id="A0A369JTE7"/>
<proteinExistence type="predicted"/>
<reference evidence="2" key="1">
    <citation type="submission" date="2018-04" db="EMBL/GenBank/DDBJ databases">
        <title>Whole genome sequencing of Hypsizygus marmoreus.</title>
        <authorList>
            <person name="Choi I.-G."/>
            <person name="Min B."/>
            <person name="Kim J.-G."/>
            <person name="Kim S."/>
            <person name="Oh Y.-L."/>
            <person name="Kong W.-S."/>
            <person name="Park H."/>
            <person name="Jeong J."/>
            <person name="Song E.-S."/>
        </authorList>
    </citation>
    <scope>NUCLEOTIDE SEQUENCE [LARGE SCALE GENOMIC DNA]</scope>
    <source>
        <strain evidence="2">51987-8</strain>
    </source>
</reference>
<sequence>MLTLEYETISCKRLRELPRPSPYKTSHHRPAFCIQLPTLAPRTRSQTALAPNLIPLPPSSPLSSPPRTPSPSPPPSPHSATSDSSSDSEMPMPCLLHMSPTMSSIASIIQSSELCAPIMSNGLIMPSVIDTFEYYANRFFSAKSTPAAEQVAKVMYNLEPTAICSWINTSKAELIALTFN</sequence>
<dbReference type="STRING" id="39966.A0A369JTE7"/>
<feature type="compositionally biased region" description="Low complexity" evidence="1">
    <location>
        <begin position="78"/>
        <end position="93"/>
    </location>
</feature>
<feature type="compositionally biased region" description="Pro residues" evidence="1">
    <location>
        <begin position="54"/>
        <end position="77"/>
    </location>
</feature>
<evidence type="ECO:0000313" key="2">
    <source>
        <dbReference type="EMBL" id="RDB23807.1"/>
    </source>
</evidence>
<feature type="region of interest" description="Disordered" evidence="1">
    <location>
        <begin position="50"/>
        <end position="93"/>
    </location>
</feature>
<gene>
    <name evidence="2" type="ORF">Hypma_009386</name>
</gene>
<name>A0A369JTE7_HYPMA</name>
<dbReference type="EMBL" id="LUEZ02000046">
    <property type="protein sequence ID" value="RDB23807.1"/>
    <property type="molecule type" value="Genomic_DNA"/>
</dbReference>
<organism evidence="2 3">
    <name type="scientific">Hypsizygus marmoreus</name>
    <name type="common">White beech mushroom</name>
    <name type="synonym">Agaricus marmoreus</name>
    <dbReference type="NCBI Taxonomy" id="39966"/>
    <lineage>
        <taxon>Eukaryota</taxon>
        <taxon>Fungi</taxon>
        <taxon>Dikarya</taxon>
        <taxon>Basidiomycota</taxon>
        <taxon>Agaricomycotina</taxon>
        <taxon>Agaricomycetes</taxon>
        <taxon>Agaricomycetidae</taxon>
        <taxon>Agaricales</taxon>
        <taxon>Tricholomatineae</taxon>
        <taxon>Lyophyllaceae</taxon>
        <taxon>Hypsizygus</taxon>
    </lineage>
</organism>
<comment type="caution">
    <text evidence="2">The sequence shown here is derived from an EMBL/GenBank/DDBJ whole genome shotgun (WGS) entry which is preliminary data.</text>
</comment>
<evidence type="ECO:0000313" key="3">
    <source>
        <dbReference type="Proteomes" id="UP000076154"/>
    </source>
</evidence>
<dbReference type="Proteomes" id="UP000076154">
    <property type="component" value="Unassembled WGS sequence"/>
</dbReference>
<dbReference type="InParanoid" id="A0A369JTE7"/>
<accession>A0A369JTE7</accession>
<keyword evidence="3" id="KW-1185">Reference proteome</keyword>
<protein>
    <submittedName>
        <fullName evidence="2">Uncharacterized protein</fullName>
    </submittedName>
</protein>
<evidence type="ECO:0000256" key="1">
    <source>
        <dbReference type="SAM" id="MobiDB-lite"/>
    </source>
</evidence>